<name>A0AAV8UC71_9ROSI</name>
<evidence type="ECO:0000313" key="6">
    <source>
        <dbReference type="EMBL" id="KAJ8900160.1"/>
    </source>
</evidence>
<sequence>MDVGPEHFRCAQGHFSSSFAPVLTPSVRRIAIDSVLQVLIEESKEADKTRGQATHRISRGIHDKGHSVTRKLNAEGKADTVQTLHNLDEDELTGFEATWNGNVKADRSDSGPSAGRAKKVVRINIE</sequence>
<evidence type="ECO:0000256" key="4">
    <source>
        <dbReference type="ARBA" id="ARBA00022553"/>
    </source>
</evidence>
<gene>
    <name evidence="6" type="ORF">K2173_024800</name>
</gene>
<evidence type="ECO:0000256" key="5">
    <source>
        <dbReference type="SAM" id="MobiDB-lite"/>
    </source>
</evidence>
<keyword evidence="3" id="KW-0963">Cytoplasm</keyword>
<dbReference type="GO" id="GO:0005737">
    <property type="term" value="C:cytoplasm"/>
    <property type="evidence" value="ECO:0007669"/>
    <property type="project" value="UniProtKB-SubCell"/>
</dbReference>
<comment type="similarity">
    <text evidence="2">Belongs to the MLF family.</text>
</comment>
<evidence type="ECO:0000256" key="2">
    <source>
        <dbReference type="ARBA" id="ARBA00008332"/>
    </source>
</evidence>
<dbReference type="InterPro" id="IPR019376">
    <property type="entry name" value="Myeloid_leukemia_factor"/>
</dbReference>
<accession>A0AAV8UC71</accession>
<protein>
    <submittedName>
        <fullName evidence="6">Uncharacterized protein</fullName>
    </submittedName>
</protein>
<evidence type="ECO:0000256" key="1">
    <source>
        <dbReference type="ARBA" id="ARBA00004496"/>
    </source>
</evidence>
<dbReference type="AlphaFoldDB" id="A0AAV8UC71"/>
<comment type="subcellular location">
    <subcellularLocation>
        <location evidence="1">Cytoplasm</location>
    </subcellularLocation>
</comment>
<proteinExistence type="inferred from homology"/>
<dbReference type="EMBL" id="JAIWQS010000008">
    <property type="protein sequence ID" value="KAJ8900160.1"/>
    <property type="molecule type" value="Genomic_DNA"/>
</dbReference>
<keyword evidence="4" id="KW-0597">Phosphoprotein</keyword>
<organism evidence="6 7">
    <name type="scientific">Erythroxylum novogranatense</name>
    <dbReference type="NCBI Taxonomy" id="1862640"/>
    <lineage>
        <taxon>Eukaryota</taxon>
        <taxon>Viridiplantae</taxon>
        <taxon>Streptophyta</taxon>
        <taxon>Embryophyta</taxon>
        <taxon>Tracheophyta</taxon>
        <taxon>Spermatophyta</taxon>
        <taxon>Magnoliopsida</taxon>
        <taxon>eudicotyledons</taxon>
        <taxon>Gunneridae</taxon>
        <taxon>Pentapetalae</taxon>
        <taxon>rosids</taxon>
        <taxon>fabids</taxon>
        <taxon>Malpighiales</taxon>
        <taxon>Erythroxylaceae</taxon>
        <taxon>Erythroxylum</taxon>
    </lineage>
</organism>
<keyword evidence="7" id="KW-1185">Reference proteome</keyword>
<reference evidence="6 7" key="1">
    <citation type="submission" date="2021-09" db="EMBL/GenBank/DDBJ databases">
        <title>Genomic insights and catalytic innovation underlie evolution of tropane alkaloids biosynthesis.</title>
        <authorList>
            <person name="Wang Y.-J."/>
            <person name="Tian T."/>
            <person name="Huang J.-P."/>
            <person name="Huang S.-X."/>
        </authorList>
    </citation>
    <scope>NUCLEOTIDE SEQUENCE [LARGE SCALE GENOMIC DNA]</scope>
    <source>
        <strain evidence="6">KIB-2018</strain>
        <tissue evidence="6">Leaf</tissue>
    </source>
</reference>
<feature type="region of interest" description="Disordered" evidence="5">
    <location>
        <begin position="45"/>
        <end position="66"/>
    </location>
</feature>
<evidence type="ECO:0000256" key="3">
    <source>
        <dbReference type="ARBA" id="ARBA00022490"/>
    </source>
</evidence>
<dbReference type="Proteomes" id="UP001159364">
    <property type="component" value="Linkage Group LG08"/>
</dbReference>
<dbReference type="PANTHER" id="PTHR13105">
    <property type="entry name" value="MYELOID LEUKEMIA FACTOR"/>
    <property type="match status" value="1"/>
</dbReference>
<comment type="caution">
    <text evidence="6">The sequence shown here is derived from an EMBL/GenBank/DDBJ whole genome shotgun (WGS) entry which is preliminary data.</text>
</comment>
<dbReference type="Pfam" id="PF10248">
    <property type="entry name" value="Mlf1IP"/>
    <property type="match status" value="1"/>
</dbReference>
<evidence type="ECO:0000313" key="7">
    <source>
        <dbReference type="Proteomes" id="UP001159364"/>
    </source>
</evidence>